<dbReference type="RefSeq" id="WP_002519369.1">
    <property type="nucleotide sequence ID" value="NZ_AP022844.1"/>
</dbReference>
<dbReference type="EMBL" id="MVCE01000005">
    <property type="protein sequence ID" value="PGF32646.1"/>
    <property type="molecule type" value="Genomic_DNA"/>
</dbReference>
<dbReference type="PANTHER" id="PTHR37938:SF1">
    <property type="entry name" value="BLL0215 PROTEIN"/>
    <property type="match status" value="1"/>
</dbReference>
<sequence length="176" mass="19787">MVRVGQPLRHNRNETVLVHTRRHAKALFWPVVMGFVGVVGAAALLGIMPSDMRAQYWPIVVTIVVALIIVGTLSPWLTWFTTTMTITDRRVMLRHGVVVRRGHDVMIDSLIDVSWQATLFDRMMGCGTLILTTPSDQMVLNDVPGARRVVDLFTDLTDNGYGEYLNDYCEESVTAR</sequence>
<dbReference type="AlphaFoldDB" id="A0A8B2VE47"/>
<dbReference type="InterPro" id="IPR005182">
    <property type="entry name" value="YdbS-like_PH"/>
</dbReference>
<evidence type="ECO:0000313" key="1">
    <source>
        <dbReference type="EMBL" id="PGF32646.1"/>
    </source>
</evidence>
<reference evidence="1 2" key="1">
    <citation type="submission" date="2017-02" db="EMBL/GenBank/DDBJ databases">
        <title>Prevalence of linear plasmids in Cutibacterium acnes isolates obtained from cancerous prostatic tissue.</title>
        <authorList>
            <person name="Davidsson S."/>
            <person name="Bruggemann H."/>
        </authorList>
    </citation>
    <scope>NUCLEOTIDE SEQUENCE [LARGE SCALE GENOMIC DNA]</scope>
    <source>
        <strain evidence="1 2">11-78</strain>
    </source>
</reference>
<dbReference type="PANTHER" id="PTHR37938">
    <property type="entry name" value="BLL0215 PROTEIN"/>
    <property type="match status" value="1"/>
</dbReference>
<dbReference type="GeneID" id="92857655"/>
<protein>
    <submittedName>
        <fullName evidence="1">Uncharacterized protein</fullName>
    </submittedName>
</protein>
<proteinExistence type="predicted"/>
<gene>
    <name evidence="1" type="ORF">B1B09_10245</name>
</gene>
<dbReference type="Pfam" id="PF03703">
    <property type="entry name" value="bPH_2"/>
    <property type="match status" value="1"/>
</dbReference>
<dbReference type="Proteomes" id="UP000226191">
    <property type="component" value="Unassembled WGS sequence"/>
</dbReference>
<dbReference type="OrthoDB" id="4350422at2"/>
<evidence type="ECO:0000313" key="2">
    <source>
        <dbReference type="Proteomes" id="UP000226191"/>
    </source>
</evidence>
<name>A0A8B2VE47_CUTAC</name>
<accession>A0A8B2VE47</accession>
<comment type="caution">
    <text evidence="1">The sequence shown here is derived from an EMBL/GenBank/DDBJ whole genome shotgun (WGS) entry which is preliminary data.</text>
</comment>
<organism evidence="1 2">
    <name type="scientific">Cutibacterium acnes</name>
    <name type="common">Propionibacterium acnes</name>
    <dbReference type="NCBI Taxonomy" id="1747"/>
    <lineage>
        <taxon>Bacteria</taxon>
        <taxon>Bacillati</taxon>
        <taxon>Actinomycetota</taxon>
        <taxon>Actinomycetes</taxon>
        <taxon>Propionibacteriales</taxon>
        <taxon>Propionibacteriaceae</taxon>
        <taxon>Cutibacterium</taxon>
    </lineage>
</organism>